<dbReference type="AlphaFoldDB" id="W0F5E8"/>
<proteinExistence type="predicted"/>
<dbReference type="HOGENOM" id="CLU_2845349_0_0_10"/>
<organism evidence="1 2">
    <name type="scientific">Niabella soli DSM 19437</name>
    <dbReference type="NCBI Taxonomy" id="929713"/>
    <lineage>
        <taxon>Bacteria</taxon>
        <taxon>Pseudomonadati</taxon>
        <taxon>Bacteroidota</taxon>
        <taxon>Chitinophagia</taxon>
        <taxon>Chitinophagales</taxon>
        <taxon>Chitinophagaceae</taxon>
        <taxon>Niabella</taxon>
    </lineage>
</organism>
<name>W0F5E8_9BACT</name>
<reference evidence="1 2" key="1">
    <citation type="submission" date="2013-12" db="EMBL/GenBank/DDBJ databases">
        <authorList>
            <consortium name="DOE Joint Genome Institute"/>
            <person name="Eisen J."/>
            <person name="Huntemann M."/>
            <person name="Han J."/>
            <person name="Chen A."/>
            <person name="Kyrpides N."/>
            <person name="Mavromatis K."/>
            <person name="Markowitz V."/>
            <person name="Palaniappan K."/>
            <person name="Ivanova N."/>
            <person name="Schaumberg A."/>
            <person name="Pati A."/>
            <person name="Liolios K."/>
            <person name="Nordberg H.P."/>
            <person name="Cantor M.N."/>
            <person name="Hua S.X."/>
            <person name="Woyke T."/>
        </authorList>
    </citation>
    <scope>NUCLEOTIDE SEQUENCE [LARGE SCALE GENOMIC DNA]</scope>
    <source>
        <strain evidence="2">DSM 19437</strain>
    </source>
</reference>
<keyword evidence="2" id="KW-1185">Reference proteome</keyword>
<sequence>MQLDNTLFIFFDDYWKEYTSIDLTHRSYSIYKLFEMCPHDRMTIGIRILQAIKNLMHKQNTISSL</sequence>
<dbReference type="EMBL" id="CP007035">
    <property type="protein sequence ID" value="AHF17048.1"/>
    <property type="molecule type" value="Genomic_DNA"/>
</dbReference>
<evidence type="ECO:0000313" key="1">
    <source>
        <dbReference type="EMBL" id="AHF17048.1"/>
    </source>
</evidence>
<gene>
    <name evidence="1" type="ORF">NIASO_00835</name>
</gene>
<dbReference type="KEGG" id="nso:NIASO_00835"/>
<protein>
    <submittedName>
        <fullName evidence="1">Uncharacterized protein</fullName>
    </submittedName>
</protein>
<accession>W0F5E8</accession>
<evidence type="ECO:0000313" key="2">
    <source>
        <dbReference type="Proteomes" id="UP000003586"/>
    </source>
</evidence>
<dbReference type="Proteomes" id="UP000003586">
    <property type="component" value="Chromosome"/>
</dbReference>